<comment type="caution">
    <text evidence="5">The sequence shown here is derived from an EMBL/GenBank/DDBJ whole genome shotgun (WGS) entry which is preliminary data.</text>
</comment>
<evidence type="ECO:0000313" key="6">
    <source>
        <dbReference type="Proteomes" id="UP000015462"/>
    </source>
</evidence>
<dbReference type="EMBL" id="ASHL01000001">
    <property type="protein sequence ID" value="EPD14036.1"/>
    <property type="molecule type" value="Genomic_DNA"/>
</dbReference>
<reference evidence="5 6" key="1">
    <citation type="journal article" date="2013" name="Genome Announc.">
        <title>Genome Sequence of the Pyrene- and Fluoranthene-Degrading Bacterium Cycloclasticus sp. Strain PY97M.</title>
        <authorList>
            <person name="Cui Z."/>
            <person name="Xu G."/>
            <person name="Li Q."/>
            <person name="Gao W."/>
            <person name="Zheng L."/>
        </authorList>
    </citation>
    <scope>NUCLEOTIDE SEQUENCE [LARGE SCALE GENOMIC DNA]</scope>
    <source>
        <strain evidence="5 6">PY97M</strain>
    </source>
</reference>
<evidence type="ECO:0008006" key="7">
    <source>
        <dbReference type="Google" id="ProtNLM"/>
    </source>
</evidence>
<protein>
    <recommendedName>
        <fullName evidence="7">TrmB family transcriptional regulator</fullName>
    </recommendedName>
</protein>
<organism evidence="5 6">
    <name type="scientific">Cycloclasticus pugetii</name>
    <dbReference type="NCBI Taxonomy" id="34068"/>
    <lineage>
        <taxon>Bacteria</taxon>
        <taxon>Pseudomonadati</taxon>
        <taxon>Pseudomonadota</taxon>
        <taxon>Gammaproteobacteria</taxon>
        <taxon>Thiotrichales</taxon>
        <taxon>Piscirickettsiaceae</taxon>
        <taxon>Cycloclasticus</taxon>
    </lineage>
</organism>
<dbReference type="Proteomes" id="UP000015462">
    <property type="component" value="Unassembled WGS sequence"/>
</dbReference>
<comment type="similarity">
    <text evidence="1">Belongs to the BlaI transcriptional regulatory family.</text>
</comment>
<dbReference type="Gene3D" id="1.10.10.10">
    <property type="entry name" value="Winged helix-like DNA-binding domain superfamily/Winged helix DNA-binding domain"/>
    <property type="match status" value="1"/>
</dbReference>
<name>A0AB33Z508_9GAMM</name>
<dbReference type="RefSeq" id="WP_016389607.1">
    <property type="nucleotide sequence ID" value="NZ_KE646805.1"/>
</dbReference>
<dbReference type="GO" id="GO:0003677">
    <property type="term" value="F:DNA binding"/>
    <property type="evidence" value="ECO:0007669"/>
    <property type="project" value="UniProtKB-KW"/>
</dbReference>
<accession>A0AB33Z508</accession>
<keyword evidence="2" id="KW-0805">Transcription regulation</keyword>
<evidence type="ECO:0000256" key="1">
    <source>
        <dbReference type="ARBA" id="ARBA00011046"/>
    </source>
</evidence>
<evidence type="ECO:0000313" key="5">
    <source>
        <dbReference type="EMBL" id="EPD14036.1"/>
    </source>
</evidence>
<keyword evidence="4" id="KW-0804">Transcription</keyword>
<keyword evidence="3" id="KW-0238">DNA-binding</keyword>
<sequence>MFLGELEKLVLQYLWEIESADAKQVFAYFEKSRGGTLNTIQSTLDRLFKKGLLAREKHGHAFQYRAAVDRDVFIGRLITNISSDFGSSGENMLLAAFNSLSNGMDEKQLDELERLIDERRLKANSDRQI</sequence>
<evidence type="ECO:0000256" key="2">
    <source>
        <dbReference type="ARBA" id="ARBA00023015"/>
    </source>
</evidence>
<dbReference type="InterPro" id="IPR036390">
    <property type="entry name" value="WH_DNA-bd_sf"/>
</dbReference>
<dbReference type="InterPro" id="IPR005650">
    <property type="entry name" value="BlaI_family"/>
</dbReference>
<dbReference type="GO" id="GO:0045892">
    <property type="term" value="P:negative regulation of DNA-templated transcription"/>
    <property type="evidence" value="ECO:0007669"/>
    <property type="project" value="InterPro"/>
</dbReference>
<dbReference type="AlphaFoldDB" id="A0AB33Z508"/>
<dbReference type="InterPro" id="IPR036388">
    <property type="entry name" value="WH-like_DNA-bd_sf"/>
</dbReference>
<dbReference type="Pfam" id="PF03965">
    <property type="entry name" value="Penicillinase_R"/>
    <property type="match status" value="1"/>
</dbReference>
<gene>
    <name evidence="5" type="ORF">L196_01015</name>
</gene>
<keyword evidence="6" id="KW-1185">Reference proteome</keyword>
<evidence type="ECO:0000256" key="4">
    <source>
        <dbReference type="ARBA" id="ARBA00023163"/>
    </source>
</evidence>
<dbReference type="SUPFAM" id="SSF46785">
    <property type="entry name" value="Winged helix' DNA-binding domain"/>
    <property type="match status" value="1"/>
</dbReference>
<evidence type="ECO:0000256" key="3">
    <source>
        <dbReference type="ARBA" id="ARBA00023125"/>
    </source>
</evidence>
<proteinExistence type="inferred from homology"/>